<evidence type="ECO:0000256" key="1">
    <source>
        <dbReference type="ARBA" id="ARBA00022679"/>
    </source>
</evidence>
<dbReference type="SUPFAM" id="SSF52540">
    <property type="entry name" value="P-loop containing nucleoside triphosphate hydrolases"/>
    <property type="match status" value="1"/>
</dbReference>
<evidence type="ECO:0000313" key="6">
    <source>
        <dbReference type="EMBL" id="CAJ0566778.1"/>
    </source>
</evidence>
<keyword evidence="4" id="KW-1015">Disulfide bond</keyword>
<evidence type="ECO:0000313" key="7">
    <source>
        <dbReference type="Proteomes" id="UP001177023"/>
    </source>
</evidence>
<feature type="binding site" evidence="3">
    <location>
        <position position="16"/>
    </location>
    <ligand>
        <name>3'-phosphoadenylyl sulfate</name>
        <dbReference type="ChEBI" id="CHEBI:58339"/>
    </ligand>
</feature>
<accession>A0AA36CE58</accession>
<dbReference type="PANTHER" id="PTHR10605:SF72">
    <property type="entry name" value="HEPARAN SULFATE 3-O SULFOTRANSFERASE-B, ISOFORM A"/>
    <property type="match status" value="1"/>
</dbReference>
<reference evidence="6" key="1">
    <citation type="submission" date="2023-06" db="EMBL/GenBank/DDBJ databases">
        <authorList>
            <person name="Delattre M."/>
        </authorList>
    </citation>
    <scope>NUCLEOTIDE SEQUENCE</scope>
    <source>
        <strain evidence="6">AF72</strain>
    </source>
</reference>
<name>A0AA36CE58_9BILA</name>
<keyword evidence="2" id="KW-0325">Glycoprotein</keyword>
<dbReference type="PANTHER" id="PTHR10605">
    <property type="entry name" value="HEPARAN SULFATE SULFOTRANSFERASE"/>
    <property type="match status" value="1"/>
</dbReference>
<dbReference type="Proteomes" id="UP001177023">
    <property type="component" value="Unassembled WGS sequence"/>
</dbReference>
<dbReference type="InterPro" id="IPR000863">
    <property type="entry name" value="Sulfotransferase_dom"/>
</dbReference>
<keyword evidence="7" id="KW-1185">Reference proteome</keyword>
<dbReference type="Gene3D" id="3.40.50.300">
    <property type="entry name" value="P-loop containing nucleotide triphosphate hydrolases"/>
    <property type="match status" value="1"/>
</dbReference>
<evidence type="ECO:0000259" key="5">
    <source>
        <dbReference type="Pfam" id="PF00685"/>
    </source>
</evidence>
<feature type="domain" description="Sulfotransferase" evidence="5">
    <location>
        <begin position="2"/>
        <end position="166"/>
    </location>
</feature>
<dbReference type="InterPro" id="IPR027417">
    <property type="entry name" value="P-loop_NTPase"/>
</dbReference>
<keyword evidence="1" id="KW-0808">Transferase</keyword>
<dbReference type="AlphaFoldDB" id="A0AA36CE58"/>
<proteinExistence type="predicted"/>
<evidence type="ECO:0000256" key="3">
    <source>
        <dbReference type="PIRSR" id="PIRSR637359-2"/>
    </source>
</evidence>
<protein>
    <recommendedName>
        <fullName evidence="5">Sulfotransferase domain-containing protein</fullName>
    </recommendedName>
</protein>
<dbReference type="InterPro" id="IPR037359">
    <property type="entry name" value="NST/OST"/>
</dbReference>
<dbReference type="GO" id="GO:0008467">
    <property type="term" value="F:[heparan sulfate]-glucosamine 3-sulfotransferase activity"/>
    <property type="evidence" value="ECO:0007669"/>
    <property type="project" value="TreeGrafter"/>
</dbReference>
<organism evidence="6 7">
    <name type="scientific">Mesorhabditis spiculigera</name>
    <dbReference type="NCBI Taxonomy" id="96644"/>
    <lineage>
        <taxon>Eukaryota</taxon>
        <taxon>Metazoa</taxon>
        <taxon>Ecdysozoa</taxon>
        <taxon>Nematoda</taxon>
        <taxon>Chromadorea</taxon>
        <taxon>Rhabditida</taxon>
        <taxon>Rhabditina</taxon>
        <taxon>Rhabditomorpha</taxon>
        <taxon>Rhabditoidea</taxon>
        <taxon>Rhabditidae</taxon>
        <taxon>Mesorhabditinae</taxon>
        <taxon>Mesorhabditis</taxon>
    </lineage>
</organism>
<dbReference type="Pfam" id="PF00685">
    <property type="entry name" value="Sulfotransfer_1"/>
    <property type="match status" value="1"/>
</dbReference>
<feature type="binding site" evidence="3">
    <location>
        <position position="8"/>
    </location>
    <ligand>
        <name>3'-phosphoadenylyl sulfate</name>
        <dbReference type="ChEBI" id="CHEBI:58339"/>
    </ligand>
</feature>
<feature type="non-terminal residue" evidence="6">
    <location>
        <position position="1"/>
    </location>
</feature>
<evidence type="ECO:0000256" key="2">
    <source>
        <dbReference type="ARBA" id="ARBA00023180"/>
    </source>
</evidence>
<dbReference type="EMBL" id="CATQJA010001331">
    <property type="protein sequence ID" value="CAJ0566778.1"/>
    <property type="molecule type" value="Genomic_DNA"/>
</dbReference>
<comment type="caution">
    <text evidence="6">The sequence shown here is derived from an EMBL/GenBank/DDBJ whole genome shotgun (WGS) entry which is preliminary data.</text>
</comment>
<sequence length="180" mass="20819">MKLIVVVRDPVTRAISDYTQASLKKKRLGQMPSFERLAVGDCTGWLKANCTVKTRGVNSSWGAIRLGVYHKHLRHWLNHFPLEQIHFVDGEQLIQEPAHEVAAVERFLGLDSVVHKTDFAVDPQKGFPCVLRNDKTLHCLGKSKGRKHPEVDRKVIEKLHRFYEPENKVFSRLINKRFTW</sequence>
<gene>
    <name evidence="6" type="ORF">MSPICULIGERA_LOCUS5367</name>
</gene>
<feature type="disulfide bond" evidence="4">
    <location>
        <begin position="129"/>
        <end position="139"/>
    </location>
</feature>
<feature type="binding site" evidence="3">
    <location>
        <begin position="144"/>
        <end position="148"/>
    </location>
    <ligand>
        <name>3'-phosphoadenylyl sulfate</name>
        <dbReference type="ChEBI" id="CHEBI:58339"/>
    </ligand>
</feature>
<evidence type="ECO:0000256" key="4">
    <source>
        <dbReference type="PIRSR" id="PIRSR637359-3"/>
    </source>
</evidence>